<name>W5XXU4_9CORY</name>
<gene>
    <name evidence="1" type="ORF">B843_00515</name>
</gene>
<evidence type="ECO:0008006" key="3">
    <source>
        <dbReference type="Google" id="ProtNLM"/>
    </source>
</evidence>
<proteinExistence type="predicted"/>
<dbReference type="PATRIC" id="fig|1224164.3.peg.103"/>
<dbReference type="STRING" id="1224164.B843_00515"/>
<dbReference type="RefSeq" id="WP_025251574.1">
    <property type="nucleotide sequence ID" value="NZ_CP004353.1"/>
</dbReference>
<dbReference type="Proteomes" id="UP000019222">
    <property type="component" value="Chromosome"/>
</dbReference>
<organism evidence="1 2">
    <name type="scientific">Corynebacterium vitaeruminis DSM 20294</name>
    <dbReference type="NCBI Taxonomy" id="1224164"/>
    <lineage>
        <taxon>Bacteria</taxon>
        <taxon>Bacillati</taxon>
        <taxon>Actinomycetota</taxon>
        <taxon>Actinomycetes</taxon>
        <taxon>Mycobacteriales</taxon>
        <taxon>Corynebacteriaceae</taxon>
        <taxon>Corynebacterium</taxon>
    </lineage>
</organism>
<dbReference type="PANTHER" id="PTHR33361:SF2">
    <property type="entry name" value="DUF885 DOMAIN-CONTAINING PROTEIN"/>
    <property type="match status" value="1"/>
</dbReference>
<dbReference type="Pfam" id="PF05960">
    <property type="entry name" value="DUF885"/>
    <property type="match status" value="1"/>
</dbReference>
<dbReference type="InterPro" id="IPR010281">
    <property type="entry name" value="DUF885"/>
</dbReference>
<keyword evidence="2" id="KW-1185">Reference proteome</keyword>
<reference evidence="1 2" key="1">
    <citation type="submission" date="2013-02" db="EMBL/GenBank/DDBJ databases">
        <title>The complete genome sequence of Corynebacterium vitaeruminis DSM 20294.</title>
        <authorList>
            <person name="Ruckert C."/>
            <person name="Albersmeier A."/>
            <person name="Kalinowski J."/>
        </authorList>
    </citation>
    <scope>NUCLEOTIDE SEQUENCE [LARGE SCALE GENOMIC DNA]</scope>
    <source>
        <strain evidence="2">ATCC 10234</strain>
    </source>
</reference>
<dbReference type="eggNOG" id="COG4805">
    <property type="taxonomic scope" value="Bacteria"/>
</dbReference>
<evidence type="ECO:0000313" key="1">
    <source>
        <dbReference type="EMBL" id="AHI21499.1"/>
    </source>
</evidence>
<accession>W5XXU4</accession>
<dbReference type="EMBL" id="CP004353">
    <property type="protein sequence ID" value="AHI21499.1"/>
    <property type="molecule type" value="Genomic_DNA"/>
</dbReference>
<protein>
    <recommendedName>
        <fullName evidence="3">DUF885 domain-containing protein</fullName>
    </recommendedName>
</protein>
<dbReference type="PANTHER" id="PTHR33361">
    <property type="entry name" value="GLR0591 PROTEIN"/>
    <property type="match status" value="1"/>
</dbReference>
<evidence type="ECO:0000313" key="2">
    <source>
        <dbReference type="Proteomes" id="UP000019222"/>
    </source>
</evidence>
<sequence length="554" mass="61574">MTQGSTSPRTPSLLDASCESYILDLAELSPTQATAWGIAGYDGELQDYSPEYFDAVAERTREMIADVDALNDGTDCCDDDDDFDDVDVVTAKVLRDRLCLELSMHHHGEDIRELNNLASPVQDIRDTFLLMPQDTDEDLDAIASRLSKVPAALTGYRESLRLAASLGKVAAERQVDAVVKQCRELAEPGSMLEKLGLDAGHAAVTQAKQAFGEMSEWLGDNLAAQAPRTDGVGRERYQRFSHHFVGVSVDLDEAYAWGLDRLREIVGKQEAIASELYGAGTSVREAMTRLNDEPRYTIHGTAALREWMQETADQVIAQLDGTHFDIPEPVRDIEAMIDPAGTGGIFYTPPSDDFSRKGRMWWSVPKGQETFHTWQELTTVFHEGVPGHHLQCGQAITERENLNLWRRQACWNSGHGEGWALYAEQLMADIGFNDDPGTLMGLYDAQRLRAARVVLDIGVHLGKKTPEGSGCWDATYAKYFLRENTAMDEANLAFELDRYLGWPGQAPSYALGQRLWEELRDDALAQGLDLKQFHARALSYGSIPLSILREQVLA</sequence>
<dbReference type="KEGG" id="cvt:B843_00515"/>
<dbReference type="HOGENOM" id="CLU_018914_3_0_11"/>
<dbReference type="AlphaFoldDB" id="W5XXU4"/>